<feature type="compositionally biased region" description="Basic residues" evidence="5">
    <location>
        <begin position="299"/>
        <end position="315"/>
    </location>
</feature>
<feature type="region of interest" description="Disordered" evidence="5">
    <location>
        <begin position="294"/>
        <end position="360"/>
    </location>
</feature>
<dbReference type="InterPro" id="IPR003591">
    <property type="entry name" value="Leu-rich_rpt_typical-subtyp"/>
</dbReference>
<feature type="compositionally biased region" description="Basic and acidic residues" evidence="5">
    <location>
        <begin position="316"/>
        <end position="343"/>
    </location>
</feature>
<name>A0ABD3UD30_SINWO</name>
<dbReference type="PROSITE" id="PS51450">
    <property type="entry name" value="LRR"/>
    <property type="match status" value="3"/>
</dbReference>
<keyword evidence="3" id="KW-0433">Leucine-rich repeat</keyword>
<dbReference type="SMART" id="SM00369">
    <property type="entry name" value="LRR_TYP"/>
    <property type="match status" value="3"/>
</dbReference>
<dbReference type="PANTHER" id="PTHR22710:SF2">
    <property type="entry name" value="X-RAY RADIATION RESISTANCE-ASSOCIATED PROTEIN 1"/>
    <property type="match status" value="1"/>
</dbReference>
<sequence>MAADIPGVKFDTGQTLFDYSANCFPVRSFITKGEDAGAWLVAQRAEQRRRFRAVLCTQPKTYDQIKEERRRAEKEGTNISAQDFDAVDEEKQAEAPLLDGFFLMRHCCVEDPSDLCSINIMGKEISEYKEEDLALFDNVAYVNASENFLPLGAFRGFPILRELEMSLNGMRGIHFSMGDFPQLEVLDLSYNNLSQEDIITLGMLTNLKVLHLTGNNFKTLPQNMSVPRLDPVRKAVVPYANLEILMLDDNKLADVSVFATLATMPNLKHLNLEKNEIYLIPMLQSLEGRMFTNEDERKQRRLRRSAKNSARKSARKEKSEVSVTEQKHQDTADESKTDEKKENIPIAPPTSKATEKPEPSFEVDITQEDLFMGNLDELSAQIKDIKINNSTLDKDPSKGSKETHESKNILPFPELRHINLAYNKIEDEDALLAVAAWPMLVELVIHNNPLTTENSGDPPLLKRFLGDRLGIKLARKKEPEVDKLHLRVYKKKSRHVDPVVPKIPKLSVDQLLMLEGPPSRTLSALRETSSRNTEIVNHLDIHTTPLPPISPSPRQSEREEMEAELPSRAPRPGEEPTDPFFMTQVEEQEAQEGEKNLEKSKKKKKLEKSLEKKVDDRYKGYEILLDVEDDPSYQSPKGMQGNIKVLKYALAHELVYRDPAVQLDRISKPVEPYRRMEVDFGPPRKTRQVKIEEALEATRTRLTTEEASLADVLAEQKTKNKGRFTEAENLLHEIQRRYNTVRVNSMKEAKEAKRLIQGAIQDLSKTKGSVRQGKRVQIDV</sequence>
<evidence type="ECO:0000313" key="7">
    <source>
        <dbReference type="Proteomes" id="UP001634394"/>
    </source>
</evidence>
<dbReference type="Pfam" id="PF13516">
    <property type="entry name" value="LRR_6"/>
    <property type="match status" value="1"/>
</dbReference>
<dbReference type="Pfam" id="PF12799">
    <property type="entry name" value="LRR_4"/>
    <property type="match status" value="1"/>
</dbReference>
<organism evidence="6 7">
    <name type="scientific">Sinanodonta woodiana</name>
    <name type="common">Chinese pond mussel</name>
    <name type="synonym">Anodonta woodiana</name>
    <dbReference type="NCBI Taxonomy" id="1069815"/>
    <lineage>
        <taxon>Eukaryota</taxon>
        <taxon>Metazoa</taxon>
        <taxon>Spiralia</taxon>
        <taxon>Lophotrochozoa</taxon>
        <taxon>Mollusca</taxon>
        <taxon>Bivalvia</taxon>
        <taxon>Autobranchia</taxon>
        <taxon>Heteroconchia</taxon>
        <taxon>Palaeoheterodonta</taxon>
        <taxon>Unionida</taxon>
        <taxon>Unionoidea</taxon>
        <taxon>Unionidae</taxon>
        <taxon>Unioninae</taxon>
        <taxon>Sinanodonta</taxon>
    </lineage>
</organism>
<dbReference type="AlphaFoldDB" id="A0ABD3UD30"/>
<evidence type="ECO:0000313" key="6">
    <source>
        <dbReference type="EMBL" id="KAL3847386.1"/>
    </source>
</evidence>
<comment type="caution">
    <text evidence="6">The sequence shown here is derived from an EMBL/GenBank/DDBJ whole genome shotgun (WGS) entry which is preliminary data.</text>
</comment>
<dbReference type="InterPro" id="IPR032675">
    <property type="entry name" value="LRR_dom_sf"/>
</dbReference>
<keyword evidence="4" id="KW-0677">Repeat</keyword>
<dbReference type="Proteomes" id="UP001634394">
    <property type="component" value="Unassembled WGS sequence"/>
</dbReference>
<gene>
    <name evidence="6" type="ORF">ACJMK2_018301</name>
</gene>
<feature type="region of interest" description="Disordered" evidence="5">
    <location>
        <begin position="542"/>
        <end position="611"/>
    </location>
</feature>
<evidence type="ECO:0008006" key="8">
    <source>
        <dbReference type="Google" id="ProtNLM"/>
    </source>
</evidence>
<dbReference type="Gene3D" id="3.80.10.10">
    <property type="entry name" value="Ribonuclease Inhibitor"/>
    <property type="match status" value="2"/>
</dbReference>
<evidence type="ECO:0000256" key="2">
    <source>
        <dbReference type="ARBA" id="ARBA00022490"/>
    </source>
</evidence>
<reference evidence="6 7" key="1">
    <citation type="submission" date="2024-11" db="EMBL/GenBank/DDBJ databases">
        <title>Chromosome-level genome assembly of the freshwater bivalve Anodonta woodiana.</title>
        <authorList>
            <person name="Chen X."/>
        </authorList>
    </citation>
    <scope>NUCLEOTIDE SEQUENCE [LARGE SCALE GENOMIC DNA]</scope>
    <source>
        <strain evidence="6">MN2024</strain>
        <tissue evidence="6">Gills</tissue>
    </source>
</reference>
<evidence type="ECO:0000256" key="3">
    <source>
        <dbReference type="ARBA" id="ARBA00022614"/>
    </source>
</evidence>
<evidence type="ECO:0000256" key="1">
    <source>
        <dbReference type="ARBA" id="ARBA00004496"/>
    </source>
</evidence>
<keyword evidence="2" id="KW-0963">Cytoplasm</keyword>
<dbReference type="SUPFAM" id="SSF52058">
    <property type="entry name" value="L domain-like"/>
    <property type="match status" value="1"/>
</dbReference>
<dbReference type="InterPro" id="IPR001611">
    <property type="entry name" value="Leu-rich_rpt"/>
</dbReference>
<dbReference type="PANTHER" id="PTHR22710">
    <property type="entry name" value="X-RAY RADIATION RESISTANCE ASSOCIATED PROTEIN 1 XRRA1"/>
    <property type="match status" value="1"/>
</dbReference>
<accession>A0ABD3UD30</accession>
<keyword evidence="7" id="KW-1185">Reference proteome</keyword>
<evidence type="ECO:0000256" key="5">
    <source>
        <dbReference type="SAM" id="MobiDB-lite"/>
    </source>
</evidence>
<dbReference type="EMBL" id="JBJQND010000016">
    <property type="protein sequence ID" value="KAL3847386.1"/>
    <property type="molecule type" value="Genomic_DNA"/>
</dbReference>
<protein>
    <recommendedName>
        <fullName evidence="8">X-ray radiation resistance-associated protein 1</fullName>
    </recommendedName>
</protein>
<proteinExistence type="predicted"/>
<dbReference type="InterPro" id="IPR025875">
    <property type="entry name" value="Leu-rich_rpt_4"/>
</dbReference>
<evidence type="ECO:0000256" key="4">
    <source>
        <dbReference type="ARBA" id="ARBA00022737"/>
    </source>
</evidence>
<dbReference type="GO" id="GO:0005737">
    <property type="term" value="C:cytoplasm"/>
    <property type="evidence" value="ECO:0007669"/>
    <property type="project" value="UniProtKB-SubCell"/>
</dbReference>
<comment type="subcellular location">
    <subcellularLocation>
        <location evidence="1">Cytoplasm</location>
    </subcellularLocation>
</comment>